<reference evidence="1" key="1">
    <citation type="journal article" date="2019" name="Philos. Trans. R. Soc. Lond., B, Biol. Sci.">
        <title>Targeted metagenomic recovery of four divergent viruses reveals shared and distinctive characteristics of giant viruses of marine eukaryotes.</title>
        <authorList>
            <person name="Needham D.M."/>
            <person name="Poirier C."/>
            <person name="Hehenberger E."/>
            <person name="Jimenez V."/>
            <person name="Swalwell J.E."/>
            <person name="Santoro A.E."/>
            <person name="Worden A.Z."/>
        </authorList>
    </citation>
    <scope>NUCLEOTIDE SEQUENCE</scope>
    <source>
        <strain evidence="1">MPacV-611</strain>
    </source>
</reference>
<dbReference type="EMBL" id="MN448289">
    <property type="protein sequence ID" value="QFG74678.1"/>
    <property type="molecule type" value="Genomic_DNA"/>
</dbReference>
<accession>A0A5J6VL81</accession>
<evidence type="ECO:0000313" key="1">
    <source>
        <dbReference type="EMBL" id="QFG74678.1"/>
    </source>
</evidence>
<name>A0A5J6VL81_9VIRU</name>
<protein>
    <submittedName>
        <fullName evidence="1">Uncharacterized protein</fullName>
    </submittedName>
</protein>
<proteinExistence type="predicted"/>
<organism evidence="1">
    <name type="scientific">Megaviridae environmental sample</name>
    <dbReference type="NCBI Taxonomy" id="1737588"/>
    <lineage>
        <taxon>Viruses</taxon>
        <taxon>Varidnaviria</taxon>
        <taxon>Bamfordvirae</taxon>
        <taxon>Nucleocytoviricota</taxon>
        <taxon>Megaviricetes</taxon>
        <taxon>Imitervirales</taxon>
        <taxon>Mimiviridae</taxon>
        <taxon>environmental samples</taxon>
    </lineage>
</organism>
<sequence length="104" mass="12212">MNSVFNQLKINSDEINDCLNKIENMKNINNFADSKTLQLISNISTKISYLREEVKELYLILLDNDDNIKTSSEINEINSYKINNRIQEILLPIMLLLKIKMENY</sequence>